<organism evidence="1">
    <name type="scientific">marine sediment metagenome</name>
    <dbReference type="NCBI Taxonomy" id="412755"/>
    <lineage>
        <taxon>unclassified sequences</taxon>
        <taxon>metagenomes</taxon>
        <taxon>ecological metagenomes</taxon>
    </lineage>
</organism>
<reference evidence="1" key="1">
    <citation type="journal article" date="2015" name="Nature">
        <title>Complex archaea that bridge the gap between prokaryotes and eukaryotes.</title>
        <authorList>
            <person name="Spang A."/>
            <person name="Saw J.H."/>
            <person name="Jorgensen S.L."/>
            <person name="Zaremba-Niedzwiedzka K."/>
            <person name="Martijn J."/>
            <person name="Lind A.E."/>
            <person name="van Eijk R."/>
            <person name="Schleper C."/>
            <person name="Guy L."/>
            <person name="Ettema T.J."/>
        </authorList>
    </citation>
    <scope>NUCLEOTIDE SEQUENCE</scope>
</reference>
<gene>
    <name evidence="1" type="ORF">LCGC14_2616650</name>
</gene>
<proteinExistence type="predicted"/>
<comment type="caution">
    <text evidence="1">The sequence shown here is derived from an EMBL/GenBank/DDBJ whole genome shotgun (WGS) entry which is preliminary data.</text>
</comment>
<name>A0A0F9CFE0_9ZZZZ</name>
<dbReference type="AlphaFoldDB" id="A0A0F9CFE0"/>
<protein>
    <submittedName>
        <fullName evidence="1">Uncharacterized protein</fullName>
    </submittedName>
</protein>
<dbReference type="EMBL" id="LAZR01044547">
    <property type="protein sequence ID" value="KKL04381.1"/>
    <property type="molecule type" value="Genomic_DNA"/>
</dbReference>
<accession>A0A0F9CFE0</accession>
<evidence type="ECO:0000313" key="1">
    <source>
        <dbReference type="EMBL" id="KKL04381.1"/>
    </source>
</evidence>
<feature type="non-terminal residue" evidence="1">
    <location>
        <position position="1"/>
    </location>
</feature>
<sequence>DYECSICDGFGLTLSKFLVDKFGSINAIPLDKNDRLQH</sequence>